<feature type="compositionally biased region" description="Basic and acidic residues" evidence="1">
    <location>
        <begin position="578"/>
        <end position="602"/>
    </location>
</feature>
<accession>A0A8H5JJW2</accession>
<organism evidence="2 3">
    <name type="scientific">Fusarium mexicanum</name>
    <dbReference type="NCBI Taxonomy" id="751941"/>
    <lineage>
        <taxon>Eukaryota</taxon>
        <taxon>Fungi</taxon>
        <taxon>Dikarya</taxon>
        <taxon>Ascomycota</taxon>
        <taxon>Pezizomycotina</taxon>
        <taxon>Sordariomycetes</taxon>
        <taxon>Hypocreomycetidae</taxon>
        <taxon>Hypocreales</taxon>
        <taxon>Nectriaceae</taxon>
        <taxon>Fusarium</taxon>
        <taxon>Fusarium fujikuroi species complex</taxon>
    </lineage>
</organism>
<dbReference type="AlphaFoldDB" id="A0A8H5JJW2"/>
<sequence>MNYKEEDLFQQMSEKELQDAIQDERKEPGILKKVIRKPKKEKGPGGTYWNLPVPTREIVDKSNGISNGCHTLNNTPMADPKQSFGYAALANGVSLEYDCFMPTGEIYEFLPCAPWPSDQVLGYQKFRGMDRIMAMEGAPAPNREAFVPYKLLLYKGRDNENPGNDDRQRFVYLAENKPGEPVVGDCFVRLEEIHKRMKGTATDYTADCAVYNAREAVLRALRSEDKEEKRGAMERRKTLQRQGKWTLRFRCWTAEGKECPSREEKLRNRLLHDVYPANDKWDHFEVFAVWAELLRKSQGDKLAAKDFFGRYWDAVIPNDSLHVFQDGFKIIVGAKYFHDRQQGQLNYQNGADRITVRSEVLNGVQRAVNAPRLKFKPPLVLGNVIFEDELASQGIHDGTFAARFDQVGWRYLYGHPGGLYSIVVNQAVRHFLCLDTHKKPFWEKGNEGSQRYEAFVKRLAFYGIASNGGVQIEDTVTVNTMIKYTELAGPLATWVAGSQFTWLAPDLGYEYFNHSTSKPHVSVNLSFCPMNRETTLLFLSLLDRSLEEKCWGWKCWDVNRAVVDALLESTGVDGDQEEANKEELKEKLKEATDGDQEGPLHEDALERVVQETLA</sequence>
<evidence type="ECO:0000313" key="3">
    <source>
        <dbReference type="Proteomes" id="UP000522262"/>
    </source>
</evidence>
<dbReference type="EMBL" id="JAAOAM010000036">
    <property type="protein sequence ID" value="KAF5555350.1"/>
    <property type="molecule type" value="Genomic_DNA"/>
</dbReference>
<proteinExistence type="predicted"/>
<comment type="caution">
    <text evidence="2">The sequence shown here is derived from an EMBL/GenBank/DDBJ whole genome shotgun (WGS) entry which is preliminary data.</text>
</comment>
<evidence type="ECO:0000256" key="1">
    <source>
        <dbReference type="SAM" id="MobiDB-lite"/>
    </source>
</evidence>
<evidence type="ECO:0000313" key="2">
    <source>
        <dbReference type="EMBL" id="KAF5555350.1"/>
    </source>
</evidence>
<feature type="region of interest" description="Disordered" evidence="1">
    <location>
        <begin position="573"/>
        <end position="602"/>
    </location>
</feature>
<keyword evidence="3" id="KW-1185">Reference proteome</keyword>
<dbReference type="Proteomes" id="UP000522262">
    <property type="component" value="Unassembled WGS sequence"/>
</dbReference>
<reference evidence="2 3" key="1">
    <citation type="submission" date="2020-05" db="EMBL/GenBank/DDBJ databases">
        <title>Identification and distribution of gene clusters putatively required for synthesis of sphingolipid metabolism inhibitors in phylogenetically diverse species of the filamentous fungus Fusarium.</title>
        <authorList>
            <person name="Kim H.-S."/>
            <person name="Busman M."/>
            <person name="Brown D.W."/>
            <person name="Divon H."/>
            <person name="Uhlig S."/>
            <person name="Proctor R.H."/>
        </authorList>
    </citation>
    <scope>NUCLEOTIDE SEQUENCE [LARGE SCALE GENOMIC DNA]</scope>
    <source>
        <strain evidence="2 3">NRRL 53147</strain>
    </source>
</reference>
<name>A0A8H5JJW2_9HYPO</name>
<gene>
    <name evidence="2" type="ORF">FMEXI_1521</name>
</gene>
<protein>
    <submittedName>
        <fullName evidence="2">Uncharacterized protein</fullName>
    </submittedName>
</protein>